<dbReference type="RefSeq" id="WP_018442970.1">
    <property type="nucleotide sequence ID" value="NZ_KB890198.1"/>
</dbReference>
<dbReference type="Gene3D" id="3.90.550.10">
    <property type="entry name" value="Spore Coat Polysaccharide Biosynthesis Protein SpsA, Chain A"/>
    <property type="match status" value="1"/>
</dbReference>
<dbReference type="GO" id="GO:0016740">
    <property type="term" value="F:transferase activity"/>
    <property type="evidence" value="ECO:0007669"/>
    <property type="project" value="UniProtKB-KW"/>
</dbReference>
<accession>A0A2N7X2N5</accession>
<dbReference type="InterPro" id="IPR050834">
    <property type="entry name" value="Glycosyltransf_2"/>
</dbReference>
<dbReference type="InterPro" id="IPR027791">
    <property type="entry name" value="Galactosyl_T_C"/>
</dbReference>
<evidence type="ECO:0000259" key="2">
    <source>
        <dbReference type="Pfam" id="PF00535"/>
    </source>
</evidence>
<protein>
    <submittedName>
        <fullName evidence="4">Glycosyl transferase family 2</fullName>
    </submittedName>
</protein>
<proteinExistence type="predicted"/>
<gene>
    <name evidence="4" type="ORF">C0Z20_14210</name>
</gene>
<evidence type="ECO:0000256" key="1">
    <source>
        <dbReference type="ARBA" id="ARBA00022679"/>
    </source>
</evidence>
<reference evidence="4 5" key="1">
    <citation type="submission" date="2018-01" db="EMBL/GenBank/DDBJ databases">
        <title>Whole genome analyses suggest that Burkholderia sensu lato contains two further novel genera in the rhizoxinica-symbiotica group Mycetohabitans gen. nov., and Trinickia gen. nov.: implications for the evolution of diazotrophy and nodulation in the Burkholderiaceae.</title>
        <authorList>
            <person name="Estrada-de los Santos P."/>
            <person name="Palmer M."/>
            <person name="Chavez-Ramirez B."/>
            <person name="Beukes C."/>
            <person name="Steenkamp E.T."/>
            <person name="Hirsch A.M."/>
            <person name="Manyaka P."/>
            <person name="Maluk M."/>
            <person name="Lafos M."/>
            <person name="Crook M."/>
            <person name="Gross E."/>
            <person name="Simon M.F."/>
            <person name="Bueno dos Reis Junior F."/>
            <person name="Poole P.S."/>
            <person name="Venter S.N."/>
            <person name="James E.K."/>
        </authorList>
    </citation>
    <scope>NUCLEOTIDE SEQUENCE [LARGE SCALE GENOMIC DNA]</scope>
    <source>
        <strain evidence="4 5">JPY 581</strain>
    </source>
</reference>
<dbReference type="SUPFAM" id="SSF53448">
    <property type="entry name" value="Nucleotide-diphospho-sugar transferases"/>
    <property type="match status" value="1"/>
</dbReference>
<dbReference type="EMBL" id="PNYC01000008">
    <property type="protein sequence ID" value="PMS36019.1"/>
    <property type="molecule type" value="Genomic_DNA"/>
</dbReference>
<name>A0A2N7X2N5_9BURK</name>
<feature type="domain" description="Glycosyltransferase 2-like" evidence="2">
    <location>
        <begin position="8"/>
        <end position="124"/>
    </location>
</feature>
<keyword evidence="1 4" id="KW-0808">Transferase</keyword>
<dbReference type="InterPro" id="IPR029044">
    <property type="entry name" value="Nucleotide-diphossugar_trans"/>
</dbReference>
<evidence type="ECO:0000313" key="4">
    <source>
        <dbReference type="EMBL" id="PMS36019.1"/>
    </source>
</evidence>
<feature type="domain" description="Galactosyltransferase C-terminal" evidence="3">
    <location>
        <begin position="181"/>
        <end position="224"/>
    </location>
</feature>
<dbReference type="CDD" id="cd06420">
    <property type="entry name" value="GT2_Chondriotin_Pol_N"/>
    <property type="match status" value="1"/>
</dbReference>
<dbReference type="AlphaFoldDB" id="A0A2N7X2N5"/>
<dbReference type="PANTHER" id="PTHR43685:SF3">
    <property type="entry name" value="SLR2126 PROTEIN"/>
    <property type="match status" value="1"/>
</dbReference>
<sequence>MSHDKLITVIVTTYNRPDALELVIGACLDQTDRHFEIVIADDGSGAATRTLIENIARTSPISINHVWQPDEGFRAAASRNKALRSARGDYVIFLDGDCVPQRDFVARHRALARERTVVTGSRILLAPRLTNEVLAQRLPLQRQALTFWLRQRAAAQVNKVLPLAIHLPDLPLRRVDGFVWRGIKTCNLAAWLSDLEAVNGFDETFVGWGHEDADLVARLHNAGVVRKNGFWSTEVLHLWHAEAPRDREGPNYARVLARLADRTTRAERGLQESTHSN</sequence>
<dbReference type="Pfam" id="PF00535">
    <property type="entry name" value="Glycos_transf_2"/>
    <property type="match status" value="1"/>
</dbReference>
<evidence type="ECO:0000259" key="3">
    <source>
        <dbReference type="Pfam" id="PF02709"/>
    </source>
</evidence>
<evidence type="ECO:0000313" key="5">
    <source>
        <dbReference type="Proteomes" id="UP000235777"/>
    </source>
</evidence>
<dbReference type="STRING" id="863227.GCA_000373005_04365"/>
<dbReference type="PANTHER" id="PTHR43685">
    <property type="entry name" value="GLYCOSYLTRANSFERASE"/>
    <property type="match status" value="1"/>
</dbReference>
<comment type="caution">
    <text evidence="4">The sequence shown here is derived from an EMBL/GenBank/DDBJ whole genome shotgun (WGS) entry which is preliminary data.</text>
</comment>
<dbReference type="InterPro" id="IPR001173">
    <property type="entry name" value="Glyco_trans_2-like"/>
</dbReference>
<organism evidence="4 5">
    <name type="scientific">Trinickia symbiotica</name>
    <dbReference type="NCBI Taxonomy" id="863227"/>
    <lineage>
        <taxon>Bacteria</taxon>
        <taxon>Pseudomonadati</taxon>
        <taxon>Pseudomonadota</taxon>
        <taxon>Betaproteobacteria</taxon>
        <taxon>Burkholderiales</taxon>
        <taxon>Burkholderiaceae</taxon>
        <taxon>Trinickia</taxon>
    </lineage>
</organism>
<dbReference type="Pfam" id="PF02709">
    <property type="entry name" value="Glyco_transf_7C"/>
    <property type="match status" value="1"/>
</dbReference>
<keyword evidence="5" id="KW-1185">Reference proteome</keyword>
<dbReference type="Proteomes" id="UP000235777">
    <property type="component" value="Unassembled WGS sequence"/>
</dbReference>
<dbReference type="OrthoDB" id="9801954at2"/>